<proteinExistence type="predicted"/>
<name>A0A5B8UKH2_9BACT</name>
<protein>
    <submittedName>
        <fullName evidence="1">Uncharacterized protein</fullName>
    </submittedName>
</protein>
<evidence type="ECO:0000313" key="2">
    <source>
        <dbReference type="Proteomes" id="UP000321204"/>
    </source>
</evidence>
<dbReference type="OrthoDB" id="666117at2"/>
<dbReference type="RefSeq" id="WP_146788560.1">
    <property type="nucleotide sequence ID" value="NZ_BAABIO010000003.1"/>
</dbReference>
<organism evidence="1 2">
    <name type="scientific">Flavisolibacter ginsenosidimutans</name>
    <dbReference type="NCBI Taxonomy" id="661481"/>
    <lineage>
        <taxon>Bacteria</taxon>
        <taxon>Pseudomonadati</taxon>
        <taxon>Bacteroidota</taxon>
        <taxon>Chitinophagia</taxon>
        <taxon>Chitinophagales</taxon>
        <taxon>Chitinophagaceae</taxon>
        <taxon>Flavisolibacter</taxon>
    </lineage>
</organism>
<dbReference type="KEGG" id="fgg:FSB75_13680"/>
<reference evidence="1 2" key="1">
    <citation type="journal article" date="2015" name="Int. J. Syst. Evol. Microbiol.">
        <title>Flavisolibacter ginsenosidimutans sp. nov., with ginsenoside-converting activity isolated from soil used for cultivating ginseng.</title>
        <authorList>
            <person name="Zhao Y."/>
            <person name="Liu Q."/>
            <person name="Kang M.S."/>
            <person name="Jin F."/>
            <person name="Yu H."/>
            <person name="Im W.T."/>
        </authorList>
    </citation>
    <scope>NUCLEOTIDE SEQUENCE [LARGE SCALE GENOMIC DNA]</scope>
    <source>
        <strain evidence="1 2">Gsoil 636</strain>
    </source>
</reference>
<gene>
    <name evidence="1" type="ORF">FSB75_13680</name>
</gene>
<dbReference type="EMBL" id="CP042433">
    <property type="protein sequence ID" value="QEC56902.1"/>
    <property type="molecule type" value="Genomic_DNA"/>
</dbReference>
<keyword evidence="2" id="KW-1185">Reference proteome</keyword>
<dbReference type="AlphaFoldDB" id="A0A5B8UKH2"/>
<dbReference type="Proteomes" id="UP000321204">
    <property type="component" value="Chromosome"/>
</dbReference>
<evidence type="ECO:0000313" key="1">
    <source>
        <dbReference type="EMBL" id="QEC56902.1"/>
    </source>
</evidence>
<accession>A0A5B8UKH2</accession>
<sequence length="120" mass="13701">MKPFAFILLLLHVNFSMFISQVDEQDVYEAKGMHVRDIDSLTDWLQDILSKHKSSDSHNNKKDDGDARFFHILKPTHFFSPHFVLAKKPTVTTNENYAPLMNETVLPSGFSTIQSPPPKA</sequence>